<evidence type="ECO:0008006" key="4">
    <source>
        <dbReference type="Google" id="ProtNLM"/>
    </source>
</evidence>
<comment type="caution">
    <text evidence="2">The sequence shown here is derived from an EMBL/GenBank/DDBJ whole genome shotgun (WGS) entry which is preliminary data.</text>
</comment>
<evidence type="ECO:0000256" key="1">
    <source>
        <dbReference type="SAM" id="SignalP"/>
    </source>
</evidence>
<proteinExistence type="predicted"/>
<sequence>MGLALRASVGIAVWAAFGVVSTAVAGPALADDPVDPGHYGYHGTADEFPVGMCINITTDVSIDPDQLKNTIPVPCTAGAHDMRVVQHAATPQDCTPPVYDAIWTTDGVVLCVVRDY</sequence>
<feature type="chain" id="PRO_5047450606" description="Secreted protein" evidence="1">
    <location>
        <begin position="31"/>
        <end position="116"/>
    </location>
</feature>
<name>A0ABT1LY08_9MYCO</name>
<protein>
    <recommendedName>
        <fullName evidence="4">Secreted protein</fullName>
    </recommendedName>
</protein>
<dbReference type="RefSeq" id="WP_255058841.1">
    <property type="nucleotide sequence ID" value="NZ_JANDBD010000002.1"/>
</dbReference>
<gene>
    <name evidence="2" type="ORF">NM203_06195</name>
</gene>
<feature type="signal peptide" evidence="1">
    <location>
        <begin position="1"/>
        <end position="30"/>
    </location>
</feature>
<dbReference type="EMBL" id="JANDBD010000002">
    <property type="protein sequence ID" value="MCP9271771.1"/>
    <property type="molecule type" value="Genomic_DNA"/>
</dbReference>
<accession>A0ABT1LY08</accession>
<evidence type="ECO:0000313" key="2">
    <source>
        <dbReference type="EMBL" id="MCP9271771.1"/>
    </source>
</evidence>
<dbReference type="Proteomes" id="UP001651690">
    <property type="component" value="Unassembled WGS sequence"/>
</dbReference>
<evidence type="ECO:0000313" key="3">
    <source>
        <dbReference type="Proteomes" id="UP001651690"/>
    </source>
</evidence>
<reference evidence="2 3" key="1">
    <citation type="submission" date="2022-06" db="EMBL/GenBank/DDBJ databases">
        <title>Mycolicibacterium sp. CAU 1645 isolated from seawater.</title>
        <authorList>
            <person name="Kim W."/>
        </authorList>
    </citation>
    <scope>NUCLEOTIDE SEQUENCE [LARGE SCALE GENOMIC DNA]</scope>
    <source>
        <strain evidence="2 3">CAU 1645</strain>
    </source>
</reference>
<keyword evidence="1" id="KW-0732">Signal</keyword>
<organism evidence="2 3">
    <name type="scientific">Mycolicibacterium arenosum</name>
    <dbReference type="NCBI Taxonomy" id="2952157"/>
    <lineage>
        <taxon>Bacteria</taxon>
        <taxon>Bacillati</taxon>
        <taxon>Actinomycetota</taxon>
        <taxon>Actinomycetes</taxon>
        <taxon>Mycobacteriales</taxon>
        <taxon>Mycobacteriaceae</taxon>
        <taxon>Mycolicibacterium</taxon>
    </lineage>
</organism>
<keyword evidence="3" id="KW-1185">Reference proteome</keyword>